<dbReference type="InterPro" id="IPR010982">
    <property type="entry name" value="Lambda_DNA-bd_dom_sf"/>
</dbReference>
<dbReference type="Gene3D" id="1.25.40.10">
    <property type="entry name" value="Tetratricopeptide repeat domain"/>
    <property type="match status" value="2"/>
</dbReference>
<accession>A0ABS1J6P1</accession>
<organism evidence="3 4">
    <name type="scientific">Tumebacillus amylolyticus</name>
    <dbReference type="NCBI Taxonomy" id="2801339"/>
    <lineage>
        <taxon>Bacteria</taxon>
        <taxon>Bacillati</taxon>
        <taxon>Bacillota</taxon>
        <taxon>Bacilli</taxon>
        <taxon>Bacillales</taxon>
        <taxon>Alicyclobacillaceae</taxon>
        <taxon>Tumebacillus</taxon>
    </lineage>
</organism>
<reference evidence="3 4" key="1">
    <citation type="submission" date="2021-01" db="EMBL/GenBank/DDBJ databases">
        <title>Tumebacillus sp. strain ITR2 16S ribosomal RNA gene Genome sequencing and assembly.</title>
        <authorList>
            <person name="Kang M."/>
        </authorList>
    </citation>
    <scope>NUCLEOTIDE SEQUENCE [LARGE SCALE GENOMIC DNA]</scope>
    <source>
        <strain evidence="3 4">ITR2</strain>
    </source>
</reference>
<evidence type="ECO:0000256" key="1">
    <source>
        <dbReference type="PROSITE-ProRule" id="PRU00339"/>
    </source>
</evidence>
<proteinExistence type="predicted"/>
<sequence length="453" mass="51990">MPPLAGQTMTVGENLKRIRLLKGLKLDELCAGICSISQLSKIENGKAQVRDEQLFRFAERLGMSVEMLRATDSFLDRLRDQLKLAQRASAVQQDERAIEMSRAVAEQAKAHGYLDLFVEATFLEGSLLRKLMRWQDSVALLNGLLDSELQLELYCRGEIWGELGHAHLQAGDKAESLRCFMKAVELMSDVPQGHPRELTICFQLSIILYEITDYRTSLYYAREVNRIATEQSMNLWRLRSHTMSALNLFFMGEQEQCFEILTAMLQEAEKNQLVGQIGSGCVNLGHLHKLAGDLVKARNYLERGVMHLELMEIQYMHMSTSPYLELADVSERLGQDEKALHWLGRAEEWMVSMPAPTYLFESSGARIRAKIHVKQGKWQQGLTCLRKALALYEKHNAFLEGYETAVEIAELMEQQNDPQTPEMYRRAFQLYRRYQEAVGWSHGPVFERRAYLS</sequence>
<dbReference type="Pfam" id="PF01381">
    <property type="entry name" value="HTH_3"/>
    <property type="match status" value="1"/>
</dbReference>
<dbReference type="PANTHER" id="PTHR37038">
    <property type="entry name" value="TRANSCRIPTIONAL REGULATOR-RELATED"/>
    <property type="match status" value="1"/>
</dbReference>
<dbReference type="InterPro" id="IPR011990">
    <property type="entry name" value="TPR-like_helical_dom_sf"/>
</dbReference>
<dbReference type="RefSeq" id="WP_201631515.1">
    <property type="nucleotide sequence ID" value="NZ_JAEQNB010000001.1"/>
</dbReference>
<dbReference type="InterPro" id="IPR001387">
    <property type="entry name" value="Cro/C1-type_HTH"/>
</dbReference>
<dbReference type="SMART" id="SM00028">
    <property type="entry name" value="TPR"/>
    <property type="match status" value="3"/>
</dbReference>
<dbReference type="Proteomes" id="UP000602284">
    <property type="component" value="Unassembled WGS sequence"/>
</dbReference>
<dbReference type="EMBL" id="JAEQNB010000001">
    <property type="protein sequence ID" value="MBL0385929.1"/>
    <property type="molecule type" value="Genomic_DNA"/>
</dbReference>
<dbReference type="InterPro" id="IPR053163">
    <property type="entry name" value="HTH-type_regulator_Rgg"/>
</dbReference>
<keyword evidence="4" id="KW-1185">Reference proteome</keyword>
<comment type="caution">
    <text evidence="3">The sequence shown here is derived from an EMBL/GenBank/DDBJ whole genome shotgun (WGS) entry which is preliminary data.</text>
</comment>
<evidence type="ECO:0000259" key="2">
    <source>
        <dbReference type="PROSITE" id="PS50943"/>
    </source>
</evidence>
<name>A0ABS1J6P1_9BACL</name>
<dbReference type="Pfam" id="PF13181">
    <property type="entry name" value="TPR_8"/>
    <property type="match status" value="1"/>
</dbReference>
<dbReference type="PROSITE" id="PS50005">
    <property type="entry name" value="TPR"/>
    <property type="match status" value="1"/>
</dbReference>
<dbReference type="SUPFAM" id="SSF48452">
    <property type="entry name" value="TPR-like"/>
    <property type="match status" value="2"/>
</dbReference>
<dbReference type="SUPFAM" id="SSF47413">
    <property type="entry name" value="lambda repressor-like DNA-binding domains"/>
    <property type="match status" value="1"/>
</dbReference>
<keyword evidence="1" id="KW-0802">TPR repeat</keyword>
<evidence type="ECO:0000313" key="3">
    <source>
        <dbReference type="EMBL" id="MBL0385929.1"/>
    </source>
</evidence>
<dbReference type="CDD" id="cd00093">
    <property type="entry name" value="HTH_XRE"/>
    <property type="match status" value="1"/>
</dbReference>
<protein>
    <submittedName>
        <fullName evidence="3">Helix-turn-helix transcriptional regulator</fullName>
    </submittedName>
</protein>
<dbReference type="SMART" id="SM00530">
    <property type="entry name" value="HTH_XRE"/>
    <property type="match status" value="1"/>
</dbReference>
<dbReference type="InterPro" id="IPR019734">
    <property type="entry name" value="TPR_rpt"/>
</dbReference>
<dbReference type="PROSITE" id="PS50943">
    <property type="entry name" value="HTH_CROC1"/>
    <property type="match status" value="1"/>
</dbReference>
<feature type="domain" description="HTH cro/C1-type" evidence="2">
    <location>
        <begin position="15"/>
        <end position="68"/>
    </location>
</feature>
<evidence type="ECO:0000313" key="4">
    <source>
        <dbReference type="Proteomes" id="UP000602284"/>
    </source>
</evidence>
<feature type="repeat" description="TPR" evidence="1">
    <location>
        <begin position="157"/>
        <end position="190"/>
    </location>
</feature>
<gene>
    <name evidence="3" type="ORF">JJB07_04625</name>
</gene>
<dbReference type="Gene3D" id="1.10.260.40">
    <property type="entry name" value="lambda repressor-like DNA-binding domains"/>
    <property type="match status" value="1"/>
</dbReference>